<proteinExistence type="predicted"/>
<dbReference type="Gene3D" id="2.60.40.10">
    <property type="entry name" value="Immunoglobulins"/>
    <property type="match status" value="1"/>
</dbReference>
<feature type="domain" description="C2H2-type" evidence="1">
    <location>
        <begin position="426"/>
        <end position="446"/>
    </location>
</feature>
<protein>
    <submittedName>
        <fullName evidence="3">C2H2-type domain-containing protein</fullName>
    </submittedName>
</protein>
<organism evidence="2 3">
    <name type="scientific">Romanomermis culicivorax</name>
    <name type="common">Nematode worm</name>
    <dbReference type="NCBI Taxonomy" id="13658"/>
    <lineage>
        <taxon>Eukaryota</taxon>
        <taxon>Metazoa</taxon>
        <taxon>Ecdysozoa</taxon>
        <taxon>Nematoda</taxon>
        <taxon>Enoplea</taxon>
        <taxon>Dorylaimia</taxon>
        <taxon>Mermithida</taxon>
        <taxon>Mermithoidea</taxon>
        <taxon>Mermithidae</taxon>
        <taxon>Romanomermis</taxon>
    </lineage>
</organism>
<keyword evidence="2" id="KW-1185">Reference proteome</keyword>
<sequence length="509" mass="56591">MCRTVIISTDWSEGPKAQAAACSQQALEDPLGDPVWGTGQLHYLQGLAKGLVLNACLKTRDARVIQGILYHGIEGLLCPHANYASLDITIFFDETLKDSAMRAVDRIKNVLHSQHRYGVYVKMVQYNTSPFETNCPLGVECQSVHFNHAYMRMIETMPIHNPSYMFVGRAAVHFINGKNSRPDQEDFDCKIQPVHDLNCLKLSLDALNTKIKDEEICDQILTAAFKKCWPVQNSPGESLRTFLRESAAINYLHHDSYEYATRKAKISLEVVDESVGYDNKVVLNCCFVQPEGYLARPVLYELFKDGVSVKDTLSGCEESVVDVTDGGTHHITDTTQNDSGQYKCHAKNKVGEAVRVIDLEFLIYKLEFWSKAEPIKNWFSTKTFEFSTEKDTPGIPGAVVPAPKVQPAGVEFAIDQRAFGSVGSLCSECPFDIASASAPKVHGRIHIRYDPAFQIVHTGAIHRKKEEVPADVAANQVAQVQCVFPIAIYSTTVFVLDLYANDGSAIFVQ</sequence>
<dbReference type="CDD" id="cd00096">
    <property type="entry name" value="Ig"/>
    <property type="match status" value="1"/>
</dbReference>
<reference evidence="3" key="1">
    <citation type="submission" date="2022-11" db="UniProtKB">
        <authorList>
            <consortium name="WormBaseParasite"/>
        </authorList>
    </citation>
    <scope>IDENTIFICATION</scope>
</reference>
<dbReference type="SUPFAM" id="SSF48726">
    <property type="entry name" value="Immunoglobulin"/>
    <property type="match status" value="1"/>
</dbReference>
<dbReference type="PROSITE" id="PS00028">
    <property type="entry name" value="ZINC_FINGER_C2H2_1"/>
    <property type="match status" value="1"/>
</dbReference>
<dbReference type="InterPro" id="IPR013783">
    <property type="entry name" value="Ig-like_fold"/>
</dbReference>
<dbReference type="Proteomes" id="UP000887565">
    <property type="component" value="Unplaced"/>
</dbReference>
<dbReference type="InterPro" id="IPR013087">
    <property type="entry name" value="Znf_C2H2_type"/>
</dbReference>
<evidence type="ECO:0000313" key="3">
    <source>
        <dbReference type="WBParaSite" id="nRc.2.0.1.t00194-RA"/>
    </source>
</evidence>
<dbReference type="WBParaSite" id="nRc.2.0.1.t00194-RA">
    <property type="protein sequence ID" value="nRc.2.0.1.t00194-RA"/>
    <property type="gene ID" value="nRc.2.0.1.g00194"/>
</dbReference>
<evidence type="ECO:0000259" key="1">
    <source>
        <dbReference type="PROSITE" id="PS00028"/>
    </source>
</evidence>
<accession>A0A915HET4</accession>
<evidence type="ECO:0000313" key="2">
    <source>
        <dbReference type="Proteomes" id="UP000887565"/>
    </source>
</evidence>
<name>A0A915HET4_ROMCU</name>
<dbReference type="InterPro" id="IPR036179">
    <property type="entry name" value="Ig-like_dom_sf"/>
</dbReference>
<dbReference type="AlphaFoldDB" id="A0A915HET4"/>